<accession>A4CMF8</accession>
<evidence type="ECO:0000313" key="1">
    <source>
        <dbReference type="EMBL" id="EAR14850.1"/>
    </source>
</evidence>
<organism evidence="1 2">
    <name type="scientific">Robiginitalea biformata (strain ATCC BAA-864 / DSM 15991 / KCTC 12146 / HTCC2501)</name>
    <dbReference type="NCBI Taxonomy" id="313596"/>
    <lineage>
        <taxon>Bacteria</taxon>
        <taxon>Pseudomonadati</taxon>
        <taxon>Bacteroidota</taxon>
        <taxon>Flavobacteriia</taxon>
        <taxon>Flavobacteriales</taxon>
        <taxon>Flavobacteriaceae</taxon>
        <taxon>Robiginitalea</taxon>
    </lineage>
</organism>
<dbReference type="EMBL" id="CP001712">
    <property type="protein sequence ID" value="EAR14850.1"/>
    <property type="molecule type" value="Genomic_DNA"/>
</dbReference>
<dbReference type="HOGENOM" id="CLU_2865011_0_0_10"/>
<protein>
    <submittedName>
        <fullName evidence="1">Uncharacterized protein</fullName>
    </submittedName>
</protein>
<keyword evidence="2" id="KW-1185">Reference proteome</keyword>
<dbReference type="Proteomes" id="UP000009049">
    <property type="component" value="Chromosome"/>
</dbReference>
<sequence>MAKMGLFFPRKLKKSKKSAYKSYSNYVLDTLYITYYNFIQDIVVSYVNIKHHFTYNIVFNFINF</sequence>
<dbReference type="KEGG" id="rbi:RB2501_11007"/>
<proteinExistence type="predicted"/>
<evidence type="ECO:0000313" key="2">
    <source>
        <dbReference type="Proteomes" id="UP000009049"/>
    </source>
</evidence>
<name>A4CMF8_ROBBH</name>
<gene>
    <name evidence="1" type="ordered locus">RB2501_11007</name>
</gene>
<dbReference type="AlphaFoldDB" id="A4CMF8"/>
<reference evidence="1 2" key="1">
    <citation type="journal article" date="2009" name="J. Bacteriol.">
        <title>Complete genome sequence of Robiginitalea biformata HTCC2501.</title>
        <authorList>
            <person name="Oh H.M."/>
            <person name="Giovannoni S.J."/>
            <person name="Lee K."/>
            <person name="Ferriera S."/>
            <person name="Johnson J."/>
            <person name="Cho J.C."/>
        </authorList>
    </citation>
    <scope>NUCLEOTIDE SEQUENCE [LARGE SCALE GENOMIC DNA]</scope>
    <source>
        <strain evidence="2">ATCC BAA-864 / HTCC2501 / KCTC 12146</strain>
    </source>
</reference>
<dbReference type="STRING" id="313596.RB2501_11007"/>